<dbReference type="InterPro" id="IPR051172">
    <property type="entry name" value="Chlamydia_OmcB"/>
</dbReference>
<dbReference type="Gene3D" id="2.60.40.10">
    <property type="entry name" value="Immunoglobulins"/>
    <property type="match status" value="1"/>
</dbReference>
<feature type="domain" description="DUF11" evidence="3">
    <location>
        <begin position="1314"/>
        <end position="1430"/>
    </location>
</feature>
<protein>
    <submittedName>
        <fullName evidence="4">Protein containing DUF11</fullName>
    </submittedName>
</protein>
<dbReference type="InterPro" id="IPR036439">
    <property type="entry name" value="Dockerin_dom_sf"/>
</dbReference>
<dbReference type="InterPro" id="IPR028994">
    <property type="entry name" value="Integrin_alpha_N"/>
</dbReference>
<dbReference type="InterPro" id="IPR011050">
    <property type="entry name" value="Pectin_lyase_fold/virulence"/>
</dbReference>
<dbReference type="OrthoDB" id="292934at2"/>
<reference evidence="4 5" key="1">
    <citation type="journal article" date="2013" name="Mar. Genomics">
        <title>Expression of sulfatases in Rhodopirellula baltica and the diversity of sulfatases in the genus Rhodopirellula.</title>
        <authorList>
            <person name="Wegner C.E."/>
            <person name="Richter-Heitmann T."/>
            <person name="Klindworth A."/>
            <person name="Klockow C."/>
            <person name="Richter M."/>
            <person name="Achstetter T."/>
            <person name="Glockner F.O."/>
            <person name="Harder J."/>
        </authorList>
    </citation>
    <scope>NUCLEOTIDE SEQUENCE [LARGE SCALE GENOMIC DNA]</scope>
    <source>
        <strain evidence="4 5">SM41</strain>
    </source>
</reference>
<accession>M5UIL9</accession>
<dbReference type="EMBL" id="ANOH01000189">
    <property type="protein sequence ID" value="EMI55873.1"/>
    <property type="molecule type" value="Genomic_DNA"/>
</dbReference>
<dbReference type="Gene3D" id="2.60.40.3080">
    <property type="match status" value="1"/>
</dbReference>
<dbReference type="SUPFAM" id="SSF69318">
    <property type="entry name" value="Integrin alpha N-terminal domain"/>
    <property type="match status" value="2"/>
</dbReference>
<dbReference type="InterPro" id="IPR001434">
    <property type="entry name" value="OmcB-like_DUF11"/>
</dbReference>
<feature type="compositionally biased region" description="Low complexity" evidence="2">
    <location>
        <begin position="1948"/>
        <end position="1960"/>
    </location>
</feature>
<dbReference type="Pfam" id="PF13517">
    <property type="entry name" value="FG-GAP_3"/>
    <property type="match status" value="1"/>
</dbReference>
<dbReference type="PANTHER" id="PTHR34819:SF3">
    <property type="entry name" value="CELL SURFACE PROTEIN"/>
    <property type="match status" value="1"/>
</dbReference>
<name>M5UIL9_9BACT</name>
<dbReference type="InterPro" id="IPR002105">
    <property type="entry name" value="Dockerin_1_rpt"/>
</dbReference>
<evidence type="ECO:0000313" key="5">
    <source>
        <dbReference type="Proteomes" id="UP000011885"/>
    </source>
</evidence>
<dbReference type="PANTHER" id="PTHR34819">
    <property type="entry name" value="LARGE CYSTEINE-RICH PERIPLASMIC PROTEIN OMCB"/>
    <property type="match status" value="1"/>
</dbReference>
<dbReference type="Gene3D" id="1.10.1330.10">
    <property type="entry name" value="Dockerin domain"/>
    <property type="match status" value="1"/>
</dbReference>
<dbReference type="GO" id="GO:0000272">
    <property type="term" value="P:polysaccharide catabolic process"/>
    <property type="evidence" value="ECO:0007669"/>
    <property type="project" value="InterPro"/>
</dbReference>
<dbReference type="GO" id="GO:0004553">
    <property type="term" value="F:hydrolase activity, hydrolyzing O-glycosyl compounds"/>
    <property type="evidence" value="ECO:0007669"/>
    <property type="project" value="InterPro"/>
</dbReference>
<evidence type="ECO:0000259" key="3">
    <source>
        <dbReference type="Pfam" id="PF01345"/>
    </source>
</evidence>
<dbReference type="PATRIC" id="fig|1263870.3.peg.2877"/>
<feature type="domain" description="DUF11" evidence="3">
    <location>
        <begin position="1183"/>
        <end position="1307"/>
    </location>
</feature>
<dbReference type="SUPFAM" id="SSF51126">
    <property type="entry name" value="Pectin lyase-like"/>
    <property type="match status" value="2"/>
</dbReference>
<comment type="caution">
    <text evidence="4">The sequence shown here is derived from an EMBL/GenBank/DDBJ whole genome shotgun (WGS) entry which is preliminary data.</text>
</comment>
<dbReference type="Pfam" id="PF00404">
    <property type="entry name" value="Dockerin_1"/>
    <property type="match status" value="1"/>
</dbReference>
<dbReference type="InterPro" id="IPR006626">
    <property type="entry name" value="PbH1"/>
</dbReference>
<dbReference type="InterPro" id="IPR013517">
    <property type="entry name" value="FG-GAP"/>
</dbReference>
<dbReference type="NCBIfam" id="TIGR01451">
    <property type="entry name" value="B_ant_repeat"/>
    <property type="match status" value="2"/>
</dbReference>
<evidence type="ECO:0000313" key="4">
    <source>
        <dbReference type="EMBL" id="EMI55873.1"/>
    </source>
</evidence>
<proteinExistence type="predicted"/>
<dbReference type="SMART" id="SM00710">
    <property type="entry name" value="PbH1"/>
    <property type="match status" value="10"/>
</dbReference>
<gene>
    <name evidence="4" type="ORF">RSSM_02705</name>
</gene>
<dbReference type="Proteomes" id="UP000011885">
    <property type="component" value="Unassembled WGS sequence"/>
</dbReference>
<evidence type="ECO:0000256" key="1">
    <source>
        <dbReference type="ARBA" id="ARBA00022729"/>
    </source>
</evidence>
<dbReference type="SUPFAM" id="SSF141072">
    <property type="entry name" value="CalX-like"/>
    <property type="match status" value="1"/>
</dbReference>
<dbReference type="RefSeq" id="WP_008678808.1">
    <property type="nucleotide sequence ID" value="NZ_ANOH01000189.1"/>
</dbReference>
<sequence>MRLESLESRRLLASDVIVGSIGNAFSYTRAEDFPSNTVTYSPNIAGTSGPGFAEISTFDLESDLSSGFNVIVETEELGSTDSGNISYSGDIDVANDAGLFLQFNADNSLILSSGSISSPIGSFDVTFNAGLTPTANSGILIADISIDANGGTISLNSPAGQITTPGTGDIGSASFTAQTLAIDGELSVGGDDTPGTLAIDANLTFSDTSSFNVDIFDTTPGIDFDQIAVTGTVTLNGATLVTSASLATNVGQTIEIISNDGIDAVSGTFAGLPEGSTVDVGGLPFSISYTGGDGNDVTLTEIADNIIAGTDSDDSILVSLDSLQSPPRVEVFINSVLMRSYIQGSINELTINALGGSDRLTVDLSGGDPIPVNGLIFNGGGGIGDSDELSLTGGSTSMITHTFLNPNDGSVDIDGALVSYTGLEPIADNLDASDRIFNFQGGSETISLSNAQNVDGANLIDSTLGESVVFTNPSRSLTINSGSGDDVIDITTLDPGYQASLIVDGGDGLSDSLTINGVDIDTNQQGRGLELRELESIAITQAVIHDNTANLSGGLGGGIYIENSTSGVTTSAIIDSVEISNNTASLGGGVYASDVSLTIQDSDLIVSNTSSFEGGGIYSDGGSLAISSSIISSNVAGESGGGVYVDGGALTITSTTVSGNQALGSDSGGGGVYLLGSGITSPVFSIIDTYFGSNQANSGGGGLEIVDNPGSISGGLYELNTVTGGILNNEGGGGIVTVATDPANLPAIGISGVTIRENSAPSGGGLAAVNPNLTLDSVLIENNSTISTAVPFPTAGAGGGIAAIGNSVNGSITITNSSIQNNTAVGDAGGIGVADVDLSLTDTTVTGNGSSVPVGGRAGGIGIQGVQRTPVLTANRVTIDNNVATQDGGGVGLIEAGLDFTNVTISDNESLTGTGGGLLYNTTDPGATRRIAFSTFASNTDPTFPSNITATGASIDLFATLFADGVGVFDPTFSFNSLGYNTNNSSPPGLDDPTDILMFDTPLLPLADNGGTVQTRSTSSKIPQVHDRVDSFSTIIDARGVSRSSSLDQNADVGAHEFVSIAITNAQSQFDISADEGDGQLTVFVQPDRAIPEPVTIGANLVSGGSNPANIPGDLSANSASFSFAAGDVLGQSYDISIVDDSDIEPTETFSVTASTTSPFFDASTVQAIGNLVDNDVLASVLDLTLQKVADRSSAVPGADRVVYTITVGHDSDSNTDASLVSVSDTLPAGMSLVSLDAPGATTSDFDDSTGLAFVTYSSIPVGQIRTISITADVSAATIGTLTNSATVSVSGGSDIDTTNNTDSTTVTLTPQADLAVSKTVDAVAAVPGQLLTYTIFVQNNGPSNATDVTVDDVLPSDVTFVSGSGPNGPLSEDSQIVVGNLTGLVPAGVAQFVITATVNAGAIGSLTNTATVSSSTTDTNLFNNSDTVTTTITQAGVVLTGHVYCDANGNGTEDLDEAAVGARVFIDANNNGLYDSNETFVTTNTSGDYTFDTLPSGNQTVTLIVPDSSCLAVPETFPNIETGVELGQVIRDAFAYDINDDGLDEYLTVAENSQDLTIVSSFDLSMPLVSIPLGNRPQAVHAWGYFQSSTSSKISTIAVAAYGVGQTTADNGLLKTNPGAVYTFDTNGNQDQFTAGEGPIDVIVDDFNGDNLADVLVASYLSNSFHLKFGGSSTVSTIGSADGALLVNSGDFDGDGHRDIVMGGYGFGASSFGSLQVRLNQGDGSFSSPMNVPLSSRLINTAVADVDYLANSSGDELVVLGTNGLVTTYSISADGITERSSLQLEAGTSKIAAGYINGDEQIDLAVVRNLPRTSSSGSIGPAAGTIDLLLNDGDGNFFLAKSTSEVTNPAAVAFASVDSYVQSDLVVAEQSNDQSGGTTTFLRLGLDQKTVTVNANVTAVADFNPSSDVNNLDVNQDSRVTLVDALQIINEINANDAGLAEPLQATSIESDSSSTSQTTVQLPSRKDVNRDGKVTALDALMVINHVILSEQSESASEPLPVSAMVNSDDDRHTDVVDELMLEPNQLF</sequence>
<feature type="region of interest" description="Disordered" evidence="2">
    <location>
        <begin position="1948"/>
        <end position="1968"/>
    </location>
</feature>
<dbReference type="InterPro" id="IPR047589">
    <property type="entry name" value="DUF11_rpt"/>
</dbReference>
<organism evidence="4 5">
    <name type="scientific">Rhodopirellula sallentina SM41</name>
    <dbReference type="NCBI Taxonomy" id="1263870"/>
    <lineage>
        <taxon>Bacteria</taxon>
        <taxon>Pseudomonadati</taxon>
        <taxon>Planctomycetota</taxon>
        <taxon>Planctomycetia</taxon>
        <taxon>Pirellulales</taxon>
        <taxon>Pirellulaceae</taxon>
        <taxon>Rhodopirellula</taxon>
    </lineage>
</organism>
<dbReference type="Pfam" id="PF01345">
    <property type="entry name" value="DUF11"/>
    <property type="match status" value="2"/>
</dbReference>
<keyword evidence="1" id="KW-0732">Signal</keyword>
<evidence type="ECO:0000256" key="2">
    <source>
        <dbReference type="SAM" id="MobiDB-lite"/>
    </source>
</evidence>
<dbReference type="InterPro" id="IPR013783">
    <property type="entry name" value="Ig-like_fold"/>
</dbReference>
<keyword evidence="5" id="KW-1185">Reference proteome</keyword>
<dbReference type="InterPro" id="IPR038081">
    <property type="entry name" value="CalX-like_sf"/>
</dbReference>